<dbReference type="AlphaFoldDB" id="A0A226WYI9"/>
<gene>
    <name evidence="1" type="ORF">BSU04_22925</name>
</gene>
<dbReference type="Proteomes" id="UP000214720">
    <property type="component" value="Unassembled WGS sequence"/>
</dbReference>
<comment type="caution">
    <text evidence="1">The sequence shown here is derived from an EMBL/GenBank/DDBJ whole genome shotgun (WGS) entry which is preliminary data.</text>
</comment>
<protein>
    <submittedName>
        <fullName evidence="1">Uncharacterized protein</fullName>
    </submittedName>
</protein>
<dbReference type="RefSeq" id="WP_089162551.1">
    <property type="nucleotide sequence ID" value="NZ_MTHB01000133.1"/>
</dbReference>
<dbReference type="EMBL" id="MTHB01000133">
    <property type="protein sequence ID" value="OXC76251.1"/>
    <property type="molecule type" value="Genomic_DNA"/>
</dbReference>
<dbReference type="OrthoDB" id="8903747at2"/>
<proteinExistence type="predicted"/>
<evidence type="ECO:0000313" key="2">
    <source>
        <dbReference type="Proteomes" id="UP000214720"/>
    </source>
</evidence>
<organism evidence="1 2">
    <name type="scientific">Caballeronia sordidicola</name>
    <name type="common">Burkholderia sordidicola</name>
    <dbReference type="NCBI Taxonomy" id="196367"/>
    <lineage>
        <taxon>Bacteria</taxon>
        <taxon>Pseudomonadati</taxon>
        <taxon>Pseudomonadota</taxon>
        <taxon>Betaproteobacteria</taxon>
        <taxon>Burkholderiales</taxon>
        <taxon>Burkholderiaceae</taxon>
        <taxon>Caballeronia</taxon>
    </lineage>
</organism>
<reference evidence="2" key="1">
    <citation type="submission" date="2017-01" db="EMBL/GenBank/DDBJ databases">
        <title>Genome Analysis of Deinococcus marmoris KOPRI26562.</title>
        <authorList>
            <person name="Kim J.H."/>
            <person name="Oh H.-M."/>
        </authorList>
    </citation>
    <scope>NUCLEOTIDE SEQUENCE [LARGE SCALE GENOMIC DNA]</scope>
    <source>
        <strain evidence="2">PAMC 26633</strain>
    </source>
</reference>
<sequence length="375" mass="41325">MSVLPEDDQCEPGAPALNINTEQAVGVRRAGAQDLEYQPSLAESDENAGYIPVNDEVSPEERLLIHPLFGEPAIKSAPTLETYHACRERLLNGTTAFTVLGKPGMDCRGALRVIRQYLKQEYPHLTTFEHTVSRFRSARPYVVLSSLLNSVKHGVAGGSPEAQMSRLVNMQEERALISGFPRSVWILHNVELIGFQTCQIMLDMRDRLALKGIRLFLVNGAFAEPFMTQIASFSSVLSGSEIQTVFGSIHPLRGLSGLQEYAEVLMEIDSMPIRRDSPITWTESLLPLAFRNGFRLTKHAPAIHAAITARMPLGNFPDRSFLDVVRNVLSVSARNDAPDFDIPPMVWENAVDVVIGIGNSYLQAVGAGLLSDDRS</sequence>
<accession>A0A226WYI9</accession>
<evidence type="ECO:0000313" key="1">
    <source>
        <dbReference type="EMBL" id="OXC76251.1"/>
    </source>
</evidence>
<name>A0A226WYI9_CABSO</name>